<evidence type="ECO:0000256" key="3">
    <source>
        <dbReference type="SAM" id="MobiDB-lite"/>
    </source>
</evidence>
<feature type="region of interest" description="Disordered" evidence="3">
    <location>
        <begin position="234"/>
        <end position="259"/>
    </location>
</feature>
<dbReference type="Pfam" id="PF04825">
    <property type="entry name" value="Rad21_Rec8_N"/>
    <property type="match status" value="1"/>
</dbReference>
<name>A0AAR5P701_DENPD</name>
<evidence type="ECO:0000256" key="1">
    <source>
        <dbReference type="ARBA" id="ARBA00004123"/>
    </source>
</evidence>
<dbReference type="GO" id="GO:0005634">
    <property type="term" value="C:nucleus"/>
    <property type="evidence" value="ECO:0007669"/>
    <property type="project" value="UniProtKB-SubCell"/>
</dbReference>
<reference evidence="6" key="1">
    <citation type="journal article" date="2013" name="Genome Biol.">
        <title>Draft genome of the mountain pine beetle, Dendroctonus ponderosae Hopkins, a major forest pest.</title>
        <authorList>
            <person name="Keeling C.I."/>
            <person name="Yuen M.M."/>
            <person name="Liao N.Y."/>
            <person name="Docking T.R."/>
            <person name="Chan S.K."/>
            <person name="Taylor G.A."/>
            <person name="Palmquist D.L."/>
            <person name="Jackman S.D."/>
            <person name="Nguyen A."/>
            <person name="Li M."/>
            <person name="Henderson H."/>
            <person name="Janes J.K."/>
            <person name="Zhao Y."/>
            <person name="Pandoh P."/>
            <person name="Moore R."/>
            <person name="Sperling F.A."/>
            <person name="Huber D.P."/>
            <person name="Birol I."/>
            <person name="Jones S.J."/>
            <person name="Bohlmann J."/>
        </authorList>
    </citation>
    <scope>NUCLEOTIDE SEQUENCE</scope>
</reference>
<keyword evidence="6" id="KW-1185">Reference proteome</keyword>
<dbReference type="Proteomes" id="UP000019118">
    <property type="component" value="Unassembled WGS sequence"/>
</dbReference>
<dbReference type="PANTHER" id="PTHR12585">
    <property type="entry name" value="SCC1 / RAD21 FAMILY MEMBER"/>
    <property type="match status" value="1"/>
</dbReference>
<dbReference type="EnsemblMetazoa" id="XM_019901073.1">
    <property type="protein sequence ID" value="XP_019756632.1"/>
    <property type="gene ID" value="LOC109535198"/>
</dbReference>
<proteinExistence type="predicted"/>
<dbReference type="GO" id="GO:0030893">
    <property type="term" value="C:meiotic cohesin complex"/>
    <property type="evidence" value="ECO:0007669"/>
    <property type="project" value="TreeGrafter"/>
</dbReference>
<evidence type="ECO:0000256" key="2">
    <source>
        <dbReference type="ARBA" id="ARBA00023242"/>
    </source>
</evidence>
<sequence length="541" mass="61060">MFFLHESIHPQIRRRLTLAWQAATVGLNKLPKNEVVQLDVVKLCEDVNRFLHSNSSDPKKRLSLRLSAMLTHGTVLIWNRQIKFCLDGVLHFFIHLQEKKNKNMELMVIGGGEIPKTKTVVKRPREKKRKIPADNLFSSTNLEIDISPEAIEQLFSNEQSVLSKTLAEITLREDEPLQQKNDPQDDWFGEQPRPLSTTPGVLAPEIRLPAVQSKDIATIATEEPEHMPIVSPEQANKENEPIPLPPMPTGRKPDRSAQLRAPKKVKNFARALCVKRTNPKVVPINCYKERVYDDVNYTELSKNMDESLPQFFYFENFWQGPVFVDGQKGSTFLALGPSDVRNIRSVSRTISELNEAFSNLQPDTPAEVIRSLRPTETTIGSSRLPTPNARTVDMIESLNEDLPPAAANGRRRPVEKIQRMPGLPSNTDQAGILSKQQKEIDQSINASIGHDVVELHEQVQVRSQETSVFGGKWADQILALMRNYPRLTPVEICQHLNAKLSKLNMATIFASLLALAKNGSVTLHSFPDSNEFEYAEKKRNA</sequence>
<reference evidence="5" key="2">
    <citation type="submission" date="2024-08" db="UniProtKB">
        <authorList>
            <consortium name="EnsemblMetazoa"/>
        </authorList>
    </citation>
    <scope>IDENTIFICATION</scope>
</reference>
<dbReference type="InterPro" id="IPR039781">
    <property type="entry name" value="Rad21/Rec8-like"/>
</dbReference>
<comment type="subcellular location">
    <subcellularLocation>
        <location evidence="1">Nucleus</location>
    </subcellularLocation>
</comment>
<dbReference type="GO" id="GO:0003682">
    <property type="term" value="F:chromatin binding"/>
    <property type="evidence" value="ECO:0007669"/>
    <property type="project" value="TreeGrafter"/>
</dbReference>
<evidence type="ECO:0000313" key="5">
    <source>
        <dbReference type="EnsemblMetazoa" id="XP_019756632.1"/>
    </source>
</evidence>
<dbReference type="PANTHER" id="PTHR12585:SF27">
    <property type="entry name" value="MEIOTIC RECOMBINATION PROTEIN REC8 HOMOLOG"/>
    <property type="match status" value="1"/>
</dbReference>
<dbReference type="GO" id="GO:0051177">
    <property type="term" value="P:meiotic sister chromatid cohesion"/>
    <property type="evidence" value="ECO:0007669"/>
    <property type="project" value="TreeGrafter"/>
</dbReference>
<evidence type="ECO:0000313" key="6">
    <source>
        <dbReference type="Proteomes" id="UP000019118"/>
    </source>
</evidence>
<evidence type="ECO:0000259" key="4">
    <source>
        <dbReference type="Pfam" id="PF04825"/>
    </source>
</evidence>
<dbReference type="GeneID" id="109535198"/>
<dbReference type="InterPro" id="IPR006910">
    <property type="entry name" value="Rad21_Rec8_N"/>
</dbReference>
<dbReference type="KEGG" id="dpa:109535198"/>
<dbReference type="GO" id="GO:0006302">
    <property type="term" value="P:double-strand break repair"/>
    <property type="evidence" value="ECO:0007669"/>
    <property type="project" value="TreeGrafter"/>
</dbReference>
<protein>
    <recommendedName>
        <fullName evidence="4">Rad21/Rec8-like protein N-terminal domain-containing protein</fullName>
    </recommendedName>
</protein>
<organism evidence="5 6">
    <name type="scientific">Dendroctonus ponderosae</name>
    <name type="common">Mountain pine beetle</name>
    <dbReference type="NCBI Taxonomy" id="77166"/>
    <lineage>
        <taxon>Eukaryota</taxon>
        <taxon>Metazoa</taxon>
        <taxon>Ecdysozoa</taxon>
        <taxon>Arthropoda</taxon>
        <taxon>Hexapoda</taxon>
        <taxon>Insecta</taxon>
        <taxon>Pterygota</taxon>
        <taxon>Neoptera</taxon>
        <taxon>Endopterygota</taxon>
        <taxon>Coleoptera</taxon>
        <taxon>Polyphaga</taxon>
        <taxon>Cucujiformia</taxon>
        <taxon>Curculionidae</taxon>
        <taxon>Scolytinae</taxon>
        <taxon>Dendroctonus</taxon>
    </lineage>
</organism>
<accession>A0AAR5P701</accession>
<dbReference type="AlphaFoldDB" id="A0AAR5P701"/>
<feature type="domain" description="Rad21/Rec8-like protein N-terminal" evidence="4">
    <location>
        <begin position="1"/>
        <end position="99"/>
    </location>
</feature>
<keyword evidence="2" id="KW-0539">Nucleus</keyword>